<gene>
    <name evidence="1" type="ORF">BpHYR1_016095</name>
</gene>
<protein>
    <submittedName>
        <fullName evidence="1">Uncharacterized protein</fullName>
    </submittedName>
</protein>
<comment type="caution">
    <text evidence="1">The sequence shown here is derived from an EMBL/GenBank/DDBJ whole genome shotgun (WGS) entry which is preliminary data.</text>
</comment>
<proteinExistence type="predicted"/>
<dbReference type="Proteomes" id="UP000276133">
    <property type="component" value="Unassembled WGS sequence"/>
</dbReference>
<dbReference type="AlphaFoldDB" id="A0A3M7QRS4"/>
<keyword evidence="2" id="KW-1185">Reference proteome</keyword>
<name>A0A3M7QRS4_BRAPC</name>
<accession>A0A3M7QRS4</accession>
<evidence type="ECO:0000313" key="2">
    <source>
        <dbReference type="Proteomes" id="UP000276133"/>
    </source>
</evidence>
<evidence type="ECO:0000313" key="1">
    <source>
        <dbReference type="EMBL" id="RNA13909.1"/>
    </source>
</evidence>
<dbReference type="EMBL" id="REGN01005300">
    <property type="protein sequence ID" value="RNA13909.1"/>
    <property type="molecule type" value="Genomic_DNA"/>
</dbReference>
<sequence>MTMKRLGFKIQVSRVFIDTKRLSLKRGIFLRNFALNFNRFLVKDNQKILQKKLTQILFLWKIRSTEPISLLLPVFNNLTISFGKGRLLAK</sequence>
<organism evidence="1 2">
    <name type="scientific">Brachionus plicatilis</name>
    <name type="common">Marine rotifer</name>
    <name type="synonym">Brachionus muelleri</name>
    <dbReference type="NCBI Taxonomy" id="10195"/>
    <lineage>
        <taxon>Eukaryota</taxon>
        <taxon>Metazoa</taxon>
        <taxon>Spiralia</taxon>
        <taxon>Gnathifera</taxon>
        <taxon>Rotifera</taxon>
        <taxon>Eurotatoria</taxon>
        <taxon>Monogononta</taxon>
        <taxon>Pseudotrocha</taxon>
        <taxon>Ploima</taxon>
        <taxon>Brachionidae</taxon>
        <taxon>Brachionus</taxon>
    </lineage>
</organism>
<reference evidence="1 2" key="1">
    <citation type="journal article" date="2018" name="Sci. Rep.">
        <title>Genomic signatures of local adaptation to the degree of environmental predictability in rotifers.</title>
        <authorList>
            <person name="Franch-Gras L."/>
            <person name="Hahn C."/>
            <person name="Garcia-Roger E.M."/>
            <person name="Carmona M.J."/>
            <person name="Serra M."/>
            <person name="Gomez A."/>
        </authorList>
    </citation>
    <scope>NUCLEOTIDE SEQUENCE [LARGE SCALE GENOMIC DNA]</scope>
    <source>
        <strain evidence="1">HYR1</strain>
    </source>
</reference>